<keyword evidence="8 13" id="KW-0324">Glycolysis</keyword>
<dbReference type="GO" id="GO:0008865">
    <property type="term" value="F:fructokinase activity"/>
    <property type="evidence" value="ECO:0007669"/>
    <property type="project" value="TreeGrafter"/>
</dbReference>
<dbReference type="EMBL" id="HG793125">
    <property type="protein sequence ID" value="CDK24838.1"/>
    <property type="molecule type" value="Genomic_DNA"/>
</dbReference>
<dbReference type="FunFam" id="3.40.367.20:FF:000004">
    <property type="entry name" value="Phosphotransferase"/>
    <property type="match status" value="1"/>
</dbReference>
<dbReference type="Pfam" id="PF00349">
    <property type="entry name" value="Hexokinase_1"/>
    <property type="match status" value="1"/>
</dbReference>
<dbReference type="GO" id="GO:0005524">
    <property type="term" value="F:ATP binding"/>
    <property type="evidence" value="ECO:0007669"/>
    <property type="project" value="UniProtKB-UniRule"/>
</dbReference>
<evidence type="ECO:0000256" key="3">
    <source>
        <dbReference type="ARBA" id="ARBA00009225"/>
    </source>
</evidence>
<evidence type="ECO:0000313" key="17">
    <source>
        <dbReference type="Proteomes" id="UP000019384"/>
    </source>
</evidence>
<dbReference type="InterPro" id="IPR022672">
    <property type="entry name" value="Hexokinase_N"/>
</dbReference>
<dbReference type="Proteomes" id="UP000019384">
    <property type="component" value="Unassembled WGS sequence"/>
</dbReference>
<dbReference type="GO" id="GO:0004340">
    <property type="term" value="F:glucokinase activity"/>
    <property type="evidence" value="ECO:0007669"/>
    <property type="project" value="TreeGrafter"/>
</dbReference>
<comment type="function">
    <text evidence="12">Catalyzes the phosphorylation of hexose, such as D-glucose and D-fructose, to hexose 6-phosphate (D-glucose 6-phosphate and D-fructose 6-phosphate, respectively). Mediates the initial step of glycolysis by catalyzing phosphorylation of D-glucose to D-glucose 6-phosphate.</text>
</comment>
<comment type="catalytic activity">
    <reaction evidence="10">
        <text>D-fructose + ATP = D-fructose 6-phosphate + ADP + H(+)</text>
        <dbReference type="Rhea" id="RHEA:16125"/>
        <dbReference type="ChEBI" id="CHEBI:15378"/>
        <dbReference type="ChEBI" id="CHEBI:30616"/>
        <dbReference type="ChEBI" id="CHEBI:37721"/>
        <dbReference type="ChEBI" id="CHEBI:61527"/>
        <dbReference type="ChEBI" id="CHEBI:456216"/>
        <dbReference type="EC" id="2.7.1.1"/>
    </reaction>
    <physiologicalReaction direction="left-to-right" evidence="10">
        <dbReference type="Rhea" id="RHEA:16126"/>
    </physiologicalReaction>
</comment>
<reference evidence="16" key="2">
    <citation type="submission" date="2014-02" db="EMBL/GenBank/DDBJ databases">
        <title>Complete DNA sequence of /Kuraishia capsulata/ illustrates novel genomic features among budding yeasts (/Saccharomycotina/).</title>
        <authorList>
            <person name="Morales L."/>
            <person name="Noel B."/>
            <person name="Porcel B."/>
            <person name="Marcet-Houben M."/>
            <person name="Hullo M-F."/>
            <person name="Sacerdot C."/>
            <person name="Tekaia F."/>
            <person name="Leh-Louis V."/>
            <person name="Despons L."/>
            <person name="Khanna V."/>
            <person name="Aury J-M."/>
            <person name="Barbe V."/>
            <person name="Couloux A."/>
            <person name="Labadie K."/>
            <person name="Pelletier E."/>
            <person name="Souciet J-L."/>
            <person name="Boekhout T."/>
            <person name="Gabaldon T."/>
            <person name="Wincker P."/>
            <person name="Dujon B."/>
        </authorList>
    </citation>
    <scope>NUCLEOTIDE SEQUENCE</scope>
    <source>
        <strain evidence="16">CBS 1993</strain>
    </source>
</reference>
<dbReference type="GO" id="GO:0006096">
    <property type="term" value="P:glycolytic process"/>
    <property type="evidence" value="ECO:0007669"/>
    <property type="project" value="UniProtKB-UniPathway"/>
</dbReference>
<name>W6MGV1_9ASCO</name>
<evidence type="ECO:0000256" key="4">
    <source>
        <dbReference type="ARBA" id="ARBA00022679"/>
    </source>
</evidence>
<comment type="pathway">
    <text evidence="2">Carbohydrate metabolism; hexose metabolism.</text>
</comment>
<organism evidence="16 17">
    <name type="scientific">Kuraishia capsulata CBS 1993</name>
    <dbReference type="NCBI Taxonomy" id="1382522"/>
    <lineage>
        <taxon>Eukaryota</taxon>
        <taxon>Fungi</taxon>
        <taxon>Dikarya</taxon>
        <taxon>Ascomycota</taxon>
        <taxon>Saccharomycotina</taxon>
        <taxon>Pichiomycetes</taxon>
        <taxon>Pichiales</taxon>
        <taxon>Pichiaceae</taxon>
        <taxon>Kuraishia</taxon>
    </lineage>
</organism>
<dbReference type="Pfam" id="PF03727">
    <property type="entry name" value="Hexokinase_2"/>
    <property type="match status" value="1"/>
</dbReference>
<dbReference type="GO" id="GO:0006013">
    <property type="term" value="P:mannose metabolic process"/>
    <property type="evidence" value="ECO:0007669"/>
    <property type="project" value="TreeGrafter"/>
</dbReference>
<dbReference type="FunFam" id="3.30.420.40:FF:000805">
    <property type="entry name" value="Hexokinase-2"/>
    <property type="match status" value="1"/>
</dbReference>
<keyword evidence="17" id="KW-1185">Reference proteome</keyword>
<keyword evidence="7 13" id="KW-0067">ATP-binding</keyword>
<dbReference type="AlphaFoldDB" id="W6MGV1"/>
<evidence type="ECO:0000256" key="9">
    <source>
        <dbReference type="ARBA" id="ARBA00044613"/>
    </source>
</evidence>
<dbReference type="PANTHER" id="PTHR19443">
    <property type="entry name" value="HEXOKINASE"/>
    <property type="match status" value="1"/>
</dbReference>
<dbReference type="PROSITE" id="PS51748">
    <property type="entry name" value="HEXOKINASE_2"/>
    <property type="match status" value="1"/>
</dbReference>
<evidence type="ECO:0000256" key="13">
    <source>
        <dbReference type="RuleBase" id="RU362007"/>
    </source>
</evidence>
<dbReference type="RefSeq" id="XP_022456853.1">
    <property type="nucleotide sequence ID" value="XM_022605379.1"/>
</dbReference>
<dbReference type="GO" id="GO:0006006">
    <property type="term" value="P:glucose metabolic process"/>
    <property type="evidence" value="ECO:0007669"/>
    <property type="project" value="UniProtKB-ARBA"/>
</dbReference>
<dbReference type="STRING" id="1382522.W6MGV1"/>
<protein>
    <recommendedName>
        <fullName evidence="13">Phosphotransferase</fullName>
        <ecNumber evidence="13">2.7.1.-</ecNumber>
    </recommendedName>
</protein>
<dbReference type="GO" id="GO:0005829">
    <property type="term" value="C:cytosol"/>
    <property type="evidence" value="ECO:0007669"/>
    <property type="project" value="TreeGrafter"/>
</dbReference>
<proteinExistence type="inferred from homology"/>
<keyword evidence="6 13" id="KW-0418">Kinase</keyword>
<accession>W6MGV1</accession>
<evidence type="ECO:0000256" key="10">
    <source>
        <dbReference type="ARBA" id="ARBA00047905"/>
    </source>
</evidence>
<gene>
    <name evidence="16" type="ORF">KUCA_T00000805001</name>
</gene>
<dbReference type="GO" id="GO:0019158">
    <property type="term" value="F:mannokinase activity"/>
    <property type="evidence" value="ECO:0007669"/>
    <property type="project" value="TreeGrafter"/>
</dbReference>
<dbReference type="InterPro" id="IPR001312">
    <property type="entry name" value="Hexokinase"/>
</dbReference>
<evidence type="ECO:0000259" key="14">
    <source>
        <dbReference type="Pfam" id="PF00349"/>
    </source>
</evidence>
<dbReference type="PANTHER" id="PTHR19443:SF16">
    <property type="entry name" value="HEXOKINASE TYPE 1-RELATED"/>
    <property type="match status" value="1"/>
</dbReference>
<dbReference type="HOGENOM" id="CLU_014393_5_2_1"/>
<reference evidence="16" key="1">
    <citation type="submission" date="2013-12" db="EMBL/GenBank/DDBJ databases">
        <authorList>
            <person name="Genoscope - CEA"/>
        </authorList>
    </citation>
    <scope>NUCLEOTIDE SEQUENCE</scope>
    <source>
        <strain evidence="16">CBS 1993</strain>
    </source>
</reference>
<evidence type="ECO:0000256" key="8">
    <source>
        <dbReference type="ARBA" id="ARBA00023152"/>
    </source>
</evidence>
<keyword evidence="4 13" id="KW-0808">Transferase</keyword>
<dbReference type="GO" id="GO:0005536">
    <property type="term" value="F:D-glucose binding"/>
    <property type="evidence" value="ECO:0007669"/>
    <property type="project" value="InterPro"/>
</dbReference>
<evidence type="ECO:0000259" key="15">
    <source>
        <dbReference type="Pfam" id="PF03727"/>
    </source>
</evidence>
<evidence type="ECO:0000313" key="16">
    <source>
        <dbReference type="EMBL" id="CDK24838.1"/>
    </source>
</evidence>
<dbReference type="PROSITE" id="PS00378">
    <property type="entry name" value="HEXOKINASE_1"/>
    <property type="match status" value="1"/>
</dbReference>
<feature type="domain" description="Hexokinase N-terminal" evidence="14">
    <location>
        <begin position="20"/>
        <end position="216"/>
    </location>
</feature>
<sequence>MVAATTVDLTTLPKAFIDKIDYYEDLFWVTPETLKKVVTHFVDELNKGNSVKGGNIPMIPSWVMEYPDGSETGEYLAIDLGGTNLRVVKVKLLGDHKFSTEQNKYHIPAELRTTRNKDELFDFIAKCLDDFIQDQNPSGVPEGTVYPLGFTFSYPCLQSSIDAGVLKTWTKGFDIPGVEGHNVVPMLMEKVNARKVPVKVVALINDTSGTLVASRYTDATTEMGVIFGTGVNGAYFDRVQNIPKLQGKLYSDIKPTDPMLINCEYGSFDNEHLVLPRTKFDERIDAESPRPGEQAFEKMTAGYYLGELLRMILCELYEEGLVFKDYKPDSEQIKLLHKPYHLDTSFLAMIEGDDDLIDLPEASALFSSQLFIDATLEERKLARMLCQFIGTRAARLSICGISAVCKKMNHSKCHIAADGSVFAMYPHFPERAAQGLADVFDFPALKEGEKEYPIHIVQAQDGSGVGAAIIAALSDARKAKGLSLGLKL</sequence>
<comment type="catalytic activity">
    <reaction evidence="11">
        <text>D-glucose + ATP = D-glucose 6-phosphate + ADP + H(+)</text>
        <dbReference type="Rhea" id="RHEA:17825"/>
        <dbReference type="ChEBI" id="CHEBI:4167"/>
        <dbReference type="ChEBI" id="CHEBI:15378"/>
        <dbReference type="ChEBI" id="CHEBI:30616"/>
        <dbReference type="ChEBI" id="CHEBI:61548"/>
        <dbReference type="ChEBI" id="CHEBI:456216"/>
        <dbReference type="EC" id="2.7.1.1"/>
    </reaction>
    <physiologicalReaction direction="left-to-right" evidence="11">
        <dbReference type="Rhea" id="RHEA:17826"/>
    </physiologicalReaction>
</comment>
<dbReference type="GO" id="GO:0005739">
    <property type="term" value="C:mitochondrion"/>
    <property type="evidence" value="ECO:0007669"/>
    <property type="project" value="TreeGrafter"/>
</dbReference>
<dbReference type="GeneID" id="34518241"/>
<dbReference type="InterPro" id="IPR022673">
    <property type="entry name" value="Hexokinase_C"/>
</dbReference>
<dbReference type="GO" id="GO:0001678">
    <property type="term" value="P:intracellular glucose homeostasis"/>
    <property type="evidence" value="ECO:0007669"/>
    <property type="project" value="InterPro"/>
</dbReference>
<evidence type="ECO:0000256" key="12">
    <source>
        <dbReference type="ARBA" id="ARBA00057794"/>
    </source>
</evidence>
<comment type="pathway">
    <text evidence="1">Carbohydrate degradation; glycolysis; D-glyceraldehyde 3-phosphate and glycerone phosphate from D-glucose: step 1/4.</text>
</comment>
<dbReference type="UniPathway" id="UPA00109">
    <property type="reaction ID" value="UER00180"/>
</dbReference>
<evidence type="ECO:0000256" key="5">
    <source>
        <dbReference type="ARBA" id="ARBA00022741"/>
    </source>
</evidence>
<evidence type="ECO:0000256" key="1">
    <source>
        <dbReference type="ARBA" id="ARBA00004888"/>
    </source>
</evidence>
<comment type="catalytic activity">
    <reaction evidence="9">
        <text>a D-hexose + ATP = a D-hexose 6-phosphate + ADP + H(+)</text>
        <dbReference type="Rhea" id="RHEA:22740"/>
        <dbReference type="ChEBI" id="CHEBI:4194"/>
        <dbReference type="ChEBI" id="CHEBI:15378"/>
        <dbReference type="ChEBI" id="CHEBI:30616"/>
        <dbReference type="ChEBI" id="CHEBI:229467"/>
        <dbReference type="ChEBI" id="CHEBI:456216"/>
        <dbReference type="EC" id="2.7.1.1"/>
    </reaction>
    <physiologicalReaction direction="left-to-right" evidence="9">
        <dbReference type="Rhea" id="RHEA:22741"/>
    </physiologicalReaction>
</comment>
<dbReference type="Gene3D" id="3.30.420.40">
    <property type="match status" value="1"/>
</dbReference>
<evidence type="ECO:0000256" key="6">
    <source>
        <dbReference type="ARBA" id="ARBA00022777"/>
    </source>
</evidence>
<evidence type="ECO:0000256" key="11">
    <source>
        <dbReference type="ARBA" id="ARBA00048160"/>
    </source>
</evidence>
<keyword evidence="5 13" id="KW-0547">Nucleotide-binding</keyword>
<dbReference type="InterPro" id="IPR019807">
    <property type="entry name" value="Hexokinase_BS"/>
</dbReference>
<dbReference type="OrthoDB" id="419537at2759"/>
<dbReference type="PRINTS" id="PR00475">
    <property type="entry name" value="HEXOKINASE"/>
</dbReference>
<dbReference type="EC" id="2.7.1.-" evidence="13"/>
<dbReference type="Gene3D" id="3.40.367.20">
    <property type="match status" value="1"/>
</dbReference>
<evidence type="ECO:0000256" key="7">
    <source>
        <dbReference type="ARBA" id="ARBA00022840"/>
    </source>
</evidence>
<evidence type="ECO:0000256" key="2">
    <source>
        <dbReference type="ARBA" id="ARBA00005028"/>
    </source>
</evidence>
<feature type="domain" description="Hexokinase C-terminal" evidence="15">
    <location>
        <begin position="222"/>
        <end position="473"/>
    </location>
</feature>
<comment type="similarity">
    <text evidence="3 13">Belongs to the hexokinase family.</text>
</comment>
<dbReference type="Gene3D" id="1.10.287.1250">
    <property type="match status" value="1"/>
</dbReference>
<dbReference type="SUPFAM" id="SSF53067">
    <property type="entry name" value="Actin-like ATPase domain"/>
    <property type="match status" value="2"/>
</dbReference>
<dbReference type="InterPro" id="IPR043129">
    <property type="entry name" value="ATPase_NBD"/>
</dbReference>